<comment type="caution">
    <text evidence="1">The sequence shown here is derived from an EMBL/GenBank/DDBJ whole genome shotgun (WGS) entry which is preliminary data.</text>
</comment>
<dbReference type="EMBL" id="QKRW01000027">
    <property type="protein sequence ID" value="RAL62001.1"/>
    <property type="molecule type" value="Genomic_DNA"/>
</dbReference>
<organism evidence="1 2">
    <name type="scientific">Monilinia fructigena</name>
    <dbReference type="NCBI Taxonomy" id="38457"/>
    <lineage>
        <taxon>Eukaryota</taxon>
        <taxon>Fungi</taxon>
        <taxon>Dikarya</taxon>
        <taxon>Ascomycota</taxon>
        <taxon>Pezizomycotina</taxon>
        <taxon>Leotiomycetes</taxon>
        <taxon>Helotiales</taxon>
        <taxon>Sclerotiniaceae</taxon>
        <taxon>Monilinia</taxon>
    </lineage>
</organism>
<name>A0A395IPD4_9HELO</name>
<dbReference type="Gene3D" id="3.20.20.140">
    <property type="entry name" value="Metal-dependent hydrolases"/>
    <property type="match status" value="1"/>
</dbReference>
<accession>A0A395IPD4</accession>
<evidence type="ECO:0000313" key="1">
    <source>
        <dbReference type="EMBL" id="RAL62001.1"/>
    </source>
</evidence>
<gene>
    <name evidence="1" type="ORF">DID88_002490</name>
</gene>
<dbReference type="Proteomes" id="UP000249056">
    <property type="component" value="Unassembled WGS sequence"/>
</dbReference>
<keyword evidence="2" id="KW-1185">Reference proteome</keyword>
<evidence type="ECO:0000313" key="2">
    <source>
        <dbReference type="Proteomes" id="UP000249056"/>
    </source>
</evidence>
<dbReference type="OrthoDB" id="10258955at2759"/>
<proteinExistence type="predicted"/>
<reference evidence="1 2" key="1">
    <citation type="submission" date="2018-06" db="EMBL/GenBank/DDBJ databases">
        <title>Genome Sequence of the Brown Rot Fungal Pathogen Monilinia fructigena.</title>
        <authorList>
            <person name="Landi L."/>
            <person name="De Miccolis Angelini R.M."/>
            <person name="Pollastro S."/>
            <person name="Abate D."/>
            <person name="Faretra F."/>
            <person name="Romanazzi G."/>
        </authorList>
    </citation>
    <scope>NUCLEOTIDE SEQUENCE [LARGE SCALE GENOMIC DNA]</scope>
    <source>
        <strain evidence="1 2">Mfrg269</strain>
    </source>
</reference>
<sequence length="92" mass="10335">MDYKKRLRLPKVNAGLMLVFYGGIIPGNADELLPLVEAGVRGFKGFLIESGVDEFPAVSFIRCSPCTQNSERYIHNSHVPRGNDPTKYRLPR</sequence>
<dbReference type="AlphaFoldDB" id="A0A395IPD4"/>
<protein>
    <submittedName>
        <fullName evidence="1">Uncharacterized protein</fullName>
    </submittedName>
</protein>